<dbReference type="PROSITE" id="PS50042">
    <property type="entry name" value="CNMP_BINDING_3"/>
    <property type="match status" value="1"/>
</dbReference>
<evidence type="ECO:0000256" key="7">
    <source>
        <dbReference type="ARBA" id="ARBA00022475"/>
    </source>
</evidence>
<feature type="domain" description="Cyclic nucleotide-binding" evidence="16">
    <location>
        <begin position="94"/>
        <end position="193"/>
    </location>
</feature>
<feature type="compositionally biased region" description="Basic and acidic residues" evidence="14">
    <location>
        <begin position="246"/>
        <end position="257"/>
    </location>
</feature>
<comment type="subcellular location">
    <subcellularLocation>
        <location evidence="3">Cell junction</location>
        <location evidence="3">Tight junction</location>
    </subcellularLocation>
    <subcellularLocation>
        <location evidence="1">Lateral cell membrane</location>
    </subcellularLocation>
    <subcellularLocation>
        <location evidence="2">Membrane</location>
        <topology evidence="2">Multi-pass membrane protein</topology>
    </subcellularLocation>
</comment>
<sequence length="257" mass="29818">MNDWNICIILLNCAYTIWLAAFIAKDIAWLRRITIAGNLVVLPYYYFFFEPPMWNPIFWVCIYTVINLVMLFLIYLESRPIKLSDIEQKIYELTFKSLEPRVYKKLIDLGTWEELQPEVELVTRDSVLNSLMLVVDGEAEVILKHGEHRYIPAGGFIGEQSFITGGKTYADVSTGKEATTILRWNSESLRKYLANKETLKDAVDLIITADLIYKLRSIEEEVDEIRHSQDLDVSLSHKPYSTHSTSKKDNNMVDRPR</sequence>
<keyword evidence="8 15" id="KW-0812">Transmembrane</keyword>
<evidence type="ECO:0000313" key="17">
    <source>
        <dbReference type="EMBL" id="SVA92311.1"/>
    </source>
</evidence>
<proteinExistence type="inferred from homology"/>
<evidence type="ECO:0000256" key="13">
    <source>
        <dbReference type="ARBA" id="ARBA00023180"/>
    </source>
</evidence>
<evidence type="ECO:0000256" key="10">
    <source>
        <dbReference type="ARBA" id="ARBA00022949"/>
    </source>
</evidence>
<dbReference type="EMBL" id="UINC01022520">
    <property type="protein sequence ID" value="SVA92311.1"/>
    <property type="molecule type" value="Genomic_DNA"/>
</dbReference>
<dbReference type="CDD" id="cd00038">
    <property type="entry name" value="CAP_ED"/>
    <property type="match status" value="1"/>
</dbReference>
<keyword evidence="13" id="KW-0325">Glycoprotein</keyword>
<keyword evidence="5" id="KW-0796">Tight junction</keyword>
<keyword evidence="7" id="KW-1003">Cell membrane</keyword>
<evidence type="ECO:0000256" key="11">
    <source>
        <dbReference type="ARBA" id="ARBA00022989"/>
    </source>
</evidence>
<accession>A0A381ZTP5</accession>
<dbReference type="AlphaFoldDB" id="A0A381ZTP5"/>
<evidence type="ECO:0000259" key="16">
    <source>
        <dbReference type="PROSITE" id="PS50042"/>
    </source>
</evidence>
<organism evidence="17">
    <name type="scientific">marine metagenome</name>
    <dbReference type="NCBI Taxonomy" id="408172"/>
    <lineage>
        <taxon>unclassified sequences</taxon>
        <taxon>metagenomes</taxon>
        <taxon>ecological metagenomes</taxon>
    </lineage>
</organism>
<dbReference type="InterPro" id="IPR006916">
    <property type="entry name" value="POPDC1-3"/>
</dbReference>
<evidence type="ECO:0000256" key="15">
    <source>
        <dbReference type="SAM" id="Phobius"/>
    </source>
</evidence>
<dbReference type="GO" id="GO:0005923">
    <property type="term" value="C:bicellular tight junction"/>
    <property type="evidence" value="ECO:0007669"/>
    <property type="project" value="UniProtKB-SubCell"/>
</dbReference>
<name>A0A381ZTP5_9ZZZZ</name>
<evidence type="ECO:0000256" key="2">
    <source>
        <dbReference type="ARBA" id="ARBA00004141"/>
    </source>
</evidence>
<evidence type="ECO:0000256" key="4">
    <source>
        <dbReference type="ARBA" id="ARBA00007146"/>
    </source>
</evidence>
<comment type="similarity">
    <text evidence="4">Belongs to the popeye family.</text>
</comment>
<feature type="region of interest" description="Disordered" evidence="14">
    <location>
        <begin position="236"/>
        <end position="257"/>
    </location>
</feature>
<gene>
    <name evidence="17" type="ORF">METZ01_LOCUS145165</name>
</gene>
<keyword evidence="11 15" id="KW-1133">Transmembrane helix</keyword>
<dbReference type="InterPro" id="IPR055272">
    <property type="entry name" value="POPDC1-3_dom"/>
</dbReference>
<evidence type="ECO:0000256" key="6">
    <source>
        <dbReference type="ARBA" id="ARBA00022473"/>
    </source>
</evidence>
<dbReference type="PANTHER" id="PTHR12101">
    <property type="entry name" value="POPEYE DOMAIN CONTAINING PROTEIN"/>
    <property type="match status" value="1"/>
</dbReference>
<dbReference type="Pfam" id="PF04831">
    <property type="entry name" value="POPDC1-3"/>
    <property type="match status" value="1"/>
</dbReference>
<dbReference type="GO" id="GO:0030552">
    <property type="term" value="F:cAMP binding"/>
    <property type="evidence" value="ECO:0007669"/>
    <property type="project" value="TreeGrafter"/>
</dbReference>
<protein>
    <recommendedName>
        <fullName evidence="16">Cyclic nucleotide-binding domain-containing protein</fullName>
    </recommendedName>
</protein>
<evidence type="ECO:0000256" key="5">
    <source>
        <dbReference type="ARBA" id="ARBA00022427"/>
    </source>
</evidence>
<dbReference type="InterPro" id="IPR018490">
    <property type="entry name" value="cNMP-bd_dom_sf"/>
</dbReference>
<keyword evidence="10" id="KW-0965">Cell junction</keyword>
<dbReference type="InterPro" id="IPR000595">
    <property type="entry name" value="cNMP-bd_dom"/>
</dbReference>
<dbReference type="SUPFAM" id="SSF51206">
    <property type="entry name" value="cAMP-binding domain-like"/>
    <property type="match status" value="1"/>
</dbReference>
<evidence type="ECO:0000256" key="12">
    <source>
        <dbReference type="ARBA" id="ARBA00023136"/>
    </source>
</evidence>
<dbReference type="InterPro" id="IPR014710">
    <property type="entry name" value="RmlC-like_jellyroll"/>
</dbReference>
<keyword evidence="6" id="KW-0217">Developmental protein</keyword>
<dbReference type="GO" id="GO:0007155">
    <property type="term" value="P:cell adhesion"/>
    <property type="evidence" value="ECO:0007669"/>
    <property type="project" value="UniProtKB-KW"/>
</dbReference>
<dbReference type="GO" id="GO:0042383">
    <property type="term" value="C:sarcolemma"/>
    <property type="evidence" value="ECO:0007669"/>
    <property type="project" value="TreeGrafter"/>
</dbReference>
<evidence type="ECO:0000256" key="8">
    <source>
        <dbReference type="ARBA" id="ARBA00022692"/>
    </source>
</evidence>
<keyword evidence="9" id="KW-0130">Cell adhesion</keyword>
<dbReference type="PANTHER" id="PTHR12101:SF17">
    <property type="entry name" value="BLOOD VESSEL EPICARDIAL SUBSTANCE"/>
    <property type="match status" value="1"/>
</dbReference>
<evidence type="ECO:0000256" key="9">
    <source>
        <dbReference type="ARBA" id="ARBA00022889"/>
    </source>
</evidence>
<evidence type="ECO:0000256" key="14">
    <source>
        <dbReference type="SAM" id="MobiDB-lite"/>
    </source>
</evidence>
<evidence type="ECO:0000256" key="3">
    <source>
        <dbReference type="ARBA" id="ARBA00004435"/>
    </source>
</evidence>
<feature type="transmembrane region" description="Helical" evidence="15">
    <location>
        <begin position="53"/>
        <end position="76"/>
    </location>
</feature>
<dbReference type="GO" id="GO:0016328">
    <property type="term" value="C:lateral plasma membrane"/>
    <property type="evidence" value="ECO:0007669"/>
    <property type="project" value="UniProtKB-SubCell"/>
</dbReference>
<keyword evidence="12 15" id="KW-0472">Membrane</keyword>
<reference evidence="17" key="1">
    <citation type="submission" date="2018-05" db="EMBL/GenBank/DDBJ databases">
        <authorList>
            <person name="Lanie J.A."/>
            <person name="Ng W.-L."/>
            <person name="Kazmierczak K.M."/>
            <person name="Andrzejewski T.M."/>
            <person name="Davidsen T.M."/>
            <person name="Wayne K.J."/>
            <person name="Tettelin H."/>
            <person name="Glass J.I."/>
            <person name="Rusch D."/>
            <person name="Podicherti R."/>
            <person name="Tsui H.-C.T."/>
            <person name="Winkler M.E."/>
        </authorList>
    </citation>
    <scope>NUCLEOTIDE SEQUENCE</scope>
</reference>
<feature type="transmembrane region" description="Helical" evidence="15">
    <location>
        <begin position="6"/>
        <end position="24"/>
    </location>
</feature>
<feature type="transmembrane region" description="Helical" evidence="15">
    <location>
        <begin position="29"/>
        <end position="47"/>
    </location>
</feature>
<evidence type="ECO:0000256" key="1">
    <source>
        <dbReference type="ARBA" id="ARBA00004124"/>
    </source>
</evidence>
<dbReference type="Gene3D" id="2.60.120.10">
    <property type="entry name" value="Jelly Rolls"/>
    <property type="match status" value="1"/>
</dbReference>